<keyword evidence="10" id="KW-0812">Transmembrane</keyword>
<evidence type="ECO:0000256" key="8">
    <source>
        <dbReference type="ARBA" id="ARBA00022840"/>
    </source>
</evidence>
<dbReference type="GO" id="GO:0030295">
    <property type="term" value="F:protein kinase activator activity"/>
    <property type="evidence" value="ECO:0007669"/>
    <property type="project" value="TreeGrafter"/>
</dbReference>
<feature type="transmembrane region" description="Helical" evidence="10">
    <location>
        <begin position="12"/>
        <end position="36"/>
    </location>
</feature>
<dbReference type="AlphaFoldDB" id="A0A366DSS6"/>
<proteinExistence type="predicted"/>
<evidence type="ECO:0000259" key="11">
    <source>
        <dbReference type="PROSITE" id="PS50109"/>
    </source>
</evidence>
<comment type="catalytic activity">
    <reaction evidence="1">
        <text>ATP + protein L-histidine = ADP + protein N-phospho-L-histidine.</text>
        <dbReference type="EC" id="2.7.13.3"/>
    </reaction>
</comment>
<dbReference type="PANTHER" id="PTHR42878:SF12">
    <property type="entry name" value="SENSOR HISTIDINE KINASE YCBM"/>
    <property type="match status" value="1"/>
</dbReference>
<dbReference type="CDD" id="cd00082">
    <property type="entry name" value="HisKA"/>
    <property type="match status" value="1"/>
</dbReference>
<keyword evidence="6" id="KW-0547">Nucleotide-binding</keyword>
<evidence type="ECO:0000313" key="13">
    <source>
        <dbReference type="Proteomes" id="UP000252254"/>
    </source>
</evidence>
<dbReference type="InterPro" id="IPR003661">
    <property type="entry name" value="HisK_dim/P_dom"/>
</dbReference>
<dbReference type="Pfam" id="PF02518">
    <property type="entry name" value="HATPase_c"/>
    <property type="match status" value="1"/>
</dbReference>
<dbReference type="Gene3D" id="1.10.287.130">
    <property type="match status" value="1"/>
</dbReference>
<evidence type="ECO:0000256" key="4">
    <source>
        <dbReference type="ARBA" id="ARBA00022553"/>
    </source>
</evidence>
<evidence type="ECO:0000256" key="1">
    <source>
        <dbReference type="ARBA" id="ARBA00000085"/>
    </source>
</evidence>
<dbReference type="EC" id="2.7.13.3" evidence="3"/>
<dbReference type="GO" id="GO:0005524">
    <property type="term" value="F:ATP binding"/>
    <property type="evidence" value="ECO:0007669"/>
    <property type="project" value="UniProtKB-KW"/>
</dbReference>
<dbReference type="InterPro" id="IPR036890">
    <property type="entry name" value="HATPase_C_sf"/>
</dbReference>
<dbReference type="InterPro" id="IPR005467">
    <property type="entry name" value="His_kinase_dom"/>
</dbReference>
<keyword evidence="7 12" id="KW-0418">Kinase</keyword>
<keyword evidence="4" id="KW-0597">Phosphoprotein</keyword>
<reference evidence="12 13" key="1">
    <citation type="submission" date="2018-06" db="EMBL/GenBank/DDBJ databases">
        <title>Genomic Encyclopedia of Type Strains, Phase IV (KMG-IV): sequencing the most valuable type-strain genomes for metagenomic binning, comparative biology and taxonomic classification.</title>
        <authorList>
            <person name="Goeker M."/>
        </authorList>
    </citation>
    <scope>NUCLEOTIDE SEQUENCE [LARGE SCALE GENOMIC DNA]</scope>
    <source>
        <strain evidence="12 13">DSM 15140</strain>
    </source>
</reference>
<evidence type="ECO:0000256" key="2">
    <source>
        <dbReference type="ARBA" id="ARBA00004651"/>
    </source>
</evidence>
<keyword evidence="5" id="KW-0808">Transferase</keyword>
<dbReference type="SMART" id="SM00388">
    <property type="entry name" value="HisKA"/>
    <property type="match status" value="1"/>
</dbReference>
<dbReference type="GO" id="GO:0000155">
    <property type="term" value="F:phosphorelay sensor kinase activity"/>
    <property type="evidence" value="ECO:0007669"/>
    <property type="project" value="InterPro"/>
</dbReference>
<dbReference type="Pfam" id="PF00512">
    <property type="entry name" value="HisKA"/>
    <property type="match status" value="1"/>
</dbReference>
<dbReference type="SUPFAM" id="SSF55874">
    <property type="entry name" value="ATPase domain of HSP90 chaperone/DNA topoisomerase II/histidine kinase"/>
    <property type="match status" value="1"/>
</dbReference>
<keyword evidence="8" id="KW-0067">ATP-binding</keyword>
<evidence type="ECO:0000256" key="9">
    <source>
        <dbReference type="ARBA" id="ARBA00023012"/>
    </source>
</evidence>
<dbReference type="SMART" id="SM00387">
    <property type="entry name" value="HATPase_c"/>
    <property type="match status" value="1"/>
</dbReference>
<dbReference type="Proteomes" id="UP000252254">
    <property type="component" value="Unassembled WGS sequence"/>
</dbReference>
<dbReference type="InterPro" id="IPR050351">
    <property type="entry name" value="BphY/WalK/GraS-like"/>
</dbReference>
<dbReference type="CDD" id="cd00075">
    <property type="entry name" value="HATPase"/>
    <property type="match status" value="1"/>
</dbReference>
<feature type="domain" description="Histidine kinase" evidence="11">
    <location>
        <begin position="350"/>
        <end position="568"/>
    </location>
</feature>
<evidence type="ECO:0000256" key="3">
    <source>
        <dbReference type="ARBA" id="ARBA00012438"/>
    </source>
</evidence>
<dbReference type="GO" id="GO:0007234">
    <property type="term" value="P:osmosensory signaling via phosphorelay pathway"/>
    <property type="evidence" value="ECO:0007669"/>
    <property type="project" value="TreeGrafter"/>
</dbReference>
<comment type="subcellular location">
    <subcellularLocation>
        <location evidence="2">Cell membrane</location>
        <topology evidence="2">Multi-pass membrane protein</topology>
    </subcellularLocation>
</comment>
<name>A0A366DSS6_9BACI</name>
<accession>A0A366DSS6</accession>
<keyword evidence="10" id="KW-1133">Transmembrane helix</keyword>
<dbReference type="EMBL" id="QNRI01000013">
    <property type="protein sequence ID" value="RBO93146.1"/>
    <property type="molecule type" value="Genomic_DNA"/>
</dbReference>
<keyword evidence="13" id="KW-1185">Reference proteome</keyword>
<protein>
    <recommendedName>
        <fullName evidence="3">histidine kinase</fullName>
        <ecNumber evidence="3">2.7.13.3</ecNumber>
    </recommendedName>
</protein>
<dbReference type="Gene3D" id="3.30.565.10">
    <property type="entry name" value="Histidine kinase-like ATPase, C-terminal domain"/>
    <property type="match status" value="1"/>
</dbReference>
<dbReference type="InterPro" id="IPR004358">
    <property type="entry name" value="Sig_transdc_His_kin-like_C"/>
</dbReference>
<dbReference type="InterPro" id="IPR003594">
    <property type="entry name" value="HATPase_dom"/>
</dbReference>
<dbReference type="SUPFAM" id="SSF47384">
    <property type="entry name" value="Homodimeric domain of signal transducing histidine kinase"/>
    <property type="match status" value="1"/>
</dbReference>
<gene>
    <name evidence="12" type="ORF">DES48_11312</name>
</gene>
<dbReference type="FunFam" id="3.30.565.10:FF:000006">
    <property type="entry name" value="Sensor histidine kinase WalK"/>
    <property type="match status" value="1"/>
</dbReference>
<comment type="caution">
    <text evidence="12">The sequence shown here is derived from an EMBL/GenBank/DDBJ whole genome shotgun (WGS) entry which is preliminary data.</text>
</comment>
<dbReference type="OrthoDB" id="368131at2"/>
<dbReference type="InterPro" id="IPR036097">
    <property type="entry name" value="HisK_dim/P_sf"/>
</dbReference>
<keyword evidence="9" id="KW-0902">Two-component regulatory system</keyword>
<evidence type="ECO:0000313" key="12">
    <source>
        <dbReference type="EMBL" id="RBO93146.1"/>
    </source>
</evidence>
<dbReference type="RefSeq" id="WP_113869991.1">
    <property type="nucleotide sequence ID" value="NZ_BAABQN010000006.1"/>
</dbReference>
<dbReference type="STRING" id="200904.GCA_900168775_00227"/>
<evidence type="ECO:0000256" key="7">
    <source>
        <dbReference type="ARBA" id="ARBA00022777"/>
    </source>
</evidence>
<evidence type="ECO:0000256" key="5">
    <source>
        <dbReference type="ARBA" id="ARBA00022679"/>
    </source>
</evidence>
<evidence type="ECO:0000256" key="6">
    <source>
        <dbReference type="ARBA" id="ARBA00022741"/>
    </source>
</evidence>
<dbReference type="GO" id="GO:0000156">
    <property type="term" value="F:phosphorelay response regulator activity"/>
    <property type="evidence" value="ECO:0007669"/>
    <property type="project" value="TreeGrafter"/>
</dbReference>
<dbReference type="GO" id="GO:0005886">
    <property type="term" value="C:plasma membrane"/>
    <property type="evidence" value="ECO:0007669"/>
    <property type="project" value="UniProtKB-SubCell"/>
</dbReference>
<keyword evidence="10" id="KW-0472">Membrane</keyword>
<dbReference type="PANTHER" id="PTHR42878">
    <property type="entry name" value="TWO-COMPONENT HISTIDINE KINASE"/>
    <property type="match status" value="1"/>
</dbReference>
<dbReference type="PRINTS" id="PR00344">
    <property type="entry name" value="BCTRLSENSOR"/>
</dbReference>
<dbReference type="PROSITE" id="PS50109">
    <property type="entry name" value="HIS_KIN"/>
    <property type="match status" value="1"/>
</dbReference>
<feature type="transmembrane region" description="Helical" evidence="10">
    <location>
        <begin position="248"/>
        <end position="267"/>
    </location>
</feature>
<sequence>MKIYRRFLIQFLGRILLLAIFLVVLLSISFALFGYLSQQMESYNDLTKAGTTFIESRVTIEEQQAQFDPELKTLAEEQDAWLAVVTETGEVMNAFHAPANLQDTDIHTLLASGTATTYWLVAPFKLEDYYYVVLGTNNWQQDLIQEIKGDVDWEKQQLALPSTMVPRFQQHNGWAILVDHAGNIVDQYGNGAPDSYDTEDVIAANAKLEYQHEASYFDPASQLTLVVGKAPSPSRLETNINGTVSNSVIVFTILLLLLLLLATLWYAHKFSSPLLTFMRWMQNLRQGIYEAPIDEHTGHSVLVNRNGDIKRKYRLYQDVIATLTELTTILQKREAERVRTAKSRDEWISGISHDLKTPLASIQGYANMMESTDYTWSETEMRDFATIIGEKSDYMKELIDDLNVTYQLKNHEIPMVKERTDLNECIRRSLLQFINNPNHSDKEIRYQPETQALITAIDQRWFQRIMDNLIANALNYNPPNTIVTISTELIEQHVIVIKVSDKGVGMDQATVQHLFTRYYRGTSTTESVSGTGLGLAISKQLIELHDGSINVKSKPGEGTTIRILLPVV</sequence>
<organism evidence="12 13">
    <name type="scientific">Paraliobacillus ryukyuensis</name>
    <dbReference type="NCBI Taxonomy" id="200904"/>
    <lineage>
        <taxon>Bacteria</taxon>
        <taxon>Bacillati</taxon>
        <taxon>Bacillota</taxon>
        <taxon>Bacilli</taxon>
        <taxon>Bacillales</taxon>
        <taxon>Bacillaceae</taxon>
        <taxon>Paraliobacillus</taxon>
    </lineage>
</organism>
<evidence type="ECO:0000256" key="10">
    <source>
        <dbReference type="SAM" id="Phobius"/>
    </source>
</evidence>